<dbReference type="RefSeq" id="WP_137667192.1">
    <property type="nucleotide sequence ID" value="NZ_BJCE01000050.1"/>
</dbReference>
<proteinExistence type="predicted"/>
<evidence type="ECO:0000313" key="3">
    <source>
        <dbReference type="Proteomes" id="UP000300142"/>
    </source>
</evidence>
<comment type="caution">
    <text evidence="2">The sequence shown here is derived from an EMBL/GenBank/DDBJ whole genome shotgun (WGS) entry which is preliminary data.</text>
</comment>
<name>A0A480A061_9CYAN</name>
<organism evidence="2 3">
    <name type="scientific">Sphaerospermopsis reniformis</name>
    <dbReference type="NCBI Taxonomy" id="531300"/>
    <lineage>
        <taxon>Bacteria</taxon>
        <taxon>Bacillati</taxon>
        <taxon>Cyanobacteriota</taxon>
        <taxon>Cyanophyceae</taxon>
        <taxon>Nostocales</taxon>
        <taxon>Aphanizomenonaceae</taxon>
        <taxon>Sphaerospermopsis</taxon>
    </lineage>
</organism>
<reference evidence="3" key="1">
    <citation type="submission" date="2019-02" db="EMBL/GenBank/DDBJ databases">
        <title>Draft genome sequence of Sphaerospermopsis reniformis NIES-1949.</title>
        <authorList>
            <person name="Yamaguchi H."/>
            <person name="Suzuki S."/>
            <person name="Kawachi M."/>
        </authorList>
    </citation>
    <scope>NUCLEOTIDE SEQUENCE [LARGE SCALE GENOMIC DNA]</scope>
    <source>
        <strain evidence="3">NIES-1949</strain>
    </source>
</reference>
<feature type="chain" id="PRO_5019745369" evidence="1">
    <location>
        <begin position="30"/>
        <end position="206"/>
    </location>
</feature>
<dbReference type="AlphaFoldDB" id="A0A480A061"/>
<sequence length="206" mass="20972">MIKQKLTLTLGLISILLGSLAASPPRANAGQQTVPGTTSESSTLAGDTLAVLQLLQVGTSTITGISVSSADGGNVILTIENPQIQNNLIAAAAAVISTSTTPESQAIVSLFSGVTTGNLPTINVPGVSASLASALISAVNNLIVRDSSGAVISVDINNLEAAITAYNKLVQDTAPNNLQALSQDPTFRAIRNALKTLRDSLNQISN</sequence>
<keyword evidence="1" id="KW-0732">Signal</keyword>
<evidence type="ECO:0000256" key="1">
    <source>
        <dbReference type="SAM" id="SignalP"/>
    </source>
</evidence>
<dbReference type="Proteomes" id="UP000300142">
    <property type="component" value="Unassembled WGS sequence"/>
</dbReference>
<keyword evidence="3" id="KW-1185">Reference proteome</keyword>
<accession>A0A480A061</accession>
<evidence type="ECO:0000313" key="2">
    <source>
        <dbReference type="EMBL" id="GCL36781.1"/>
    </source>
</evidence>
<dbReference type="EMBL" id="BJCE01000050">
    <property type="protein sequence ID" value="GCL36781.1"/>
    <property type="molecule type" value="Genomic_DNA"/>
</dbReference>
<protein>
    <submittedName>
        <fullName evidence="2">Uncharacterized protein</fullName>
    </submittedName>
</protein>
<gene>
    <name evidence="2" type="ORF">SR1949_18870</name>
</gene>
<feature type="signal peptide" evidence="1">
    <location>
        <begin position="1"/>
        <end position="29"/>
    </location>
</feature>